<reference evidence="2" key="1">
    <citation type="journal article" date="2021" name="bioRxiv">
        <title>Unraveling nitrogen, sulfur and carbon metabolic pathways and microbial community transcriptional responses to substrate deprivation and toxicity stresses in a bioreactor mimicking anoxic brackish coastal sediment conditions.</title>
        <authorList>
            <person name="Martins P.D."/>
            <person name="Echeveste M.J."/>
            <person name="Arshad A."/>
            <person name="Kurth J."/>
            <person name="Ouboter H."/>
            <person name="Jetten M.S.M."/>
            <person name="Welte C.U."/>
        </authorList>
    </citation>
    <scope>NUCLEOTIDE SEQUENCE</scope>
    <source>
        <strain evidence="2">MAG_39</strain>
    </source>
</reference>
<protein>
    <submittedName>
        <fullName evidence="2">DUF799 family lipoprotein</fullName>
    </submittedName>
</protein>
<sequence length="185" mass="19917">MRWIFLLLNIFMLAACTAHTDSYRDTNMDFGAIQAVAVMPFANLSRDQMASERVRDVFMPMLLATGGVYVIPPGEVARGITRAGIVNPAAPSIEDVLKLAGIIKANAVITGTVREYGEIRSGTTAANVISVSLQMIETQTGKVVWAASTTKGGIRMKDRLLGGGGEPMNDITEKAVNELLDKLFK</sequence>
<accession>A0A953J9Q0</accession>
<keyword evidence="1" id="KW-0732">Signal</keyword>
<organism evidence="2 3">
    <name type="scientific">Candidatus Nitrobium versatile</name>
    <dbReference type="NCBI Taxonomy" id="2884831"/>
    <lineage>
        <taxon>Bacteria</taxon>
        <taxon>Pseudomonadati</taxon>
        <taxon>Nitrospirota</taxon>
        <taxon>Nitrospiria</taxon>
        <taxon>Nitrospirales</taxon>
        <taxon>Nitrospiraceae</taxon>
        <taxon>Candidatus Nitrobium</taxon>
    </lineage>
</organism>
<proteinExistence type="predicted"/>
<comment type="caution">
    <text evidence="2">The sequence shown here is derived from an EMBL/GenBank/DDBJ whole genome shotgun (WGS) entry which is preliminary data.</text>
</comment>
<reference evidence="2" key="2">
    <citation type="submission" date="2021-08" db="EMBL/GenBank/DDBJ databases">
        <authorList>
            <person name="Dalcin Martins P."/>
        </authorList>
    </citation>
    <scope>NUCLEOTIDE SEQUENCE</scope>
    <source>
        <strain evidence="2">MAG_39</strain>
    </source>
</reference>
<feature type="chain" id="PRO_5036958593" evidence="1">
    <location>
        <begin position="21"/>
        <end position="185"/>
    </location>
</feature>
<gene>
    <name evidence="2" type="ORF">K8I29_01470</name>
</gene>
<evidence type="ECO:0000256" key="1">
    <source>
        <dbReference type="SAM" id="SignalP"/>
    </source>
</evidence>
<evidence type="ECO:0000313" key="3">
    <source>
        <dbReference type="Proteomes" id="UP000705867"/>
    </source>
</evidence>
<dbReference type="EMBL" id="JAIOIV010000015">
    <property type="protein sequence ID" value="MBZ0154869.1"/>
    <property type="molecule type" value="Genomic_DNA"/>
</dbReference>
<dbReference type="Proteomes" id="UP000705867">
    <property type="component" value="Unassembled WGS sequence"/>
</dbReference>
<name>A0A953J9Q0_9BACT</name>
<feature type="signal peptide" evidence="1">
    <location>
        <begin position="1"/>
        <end position="20"/>
    </location>
</feature>
<dbReference type="Pfam" id="PF05643">
    <property type="entry name" value="GNA1162-like"/>
    <property type="match status" value="1"/>
</dbReference>
<evidence type="ECO:0000313" key="2">
    <source>
        <dbReference type="EMBL" id="MBZ0154869.1"/>
    </source>
</evidence>
<dbReference type="PROSITE" id="PS51257">
    <property type="entry name" value="PROKAR_LIPOPROTEIN"/>
    <property type="match status" value="1"/>
</dbReference>
<dbReference type="Gene3D" id="3.40.50.10610">
    <property type="entry name" value="ABC-type transport auxiliary lipoprotein component"/>
    <property type="match status" value="1"/>
</dbReference>
<dbReference type="InterPro" id="IPR008517">
    <property type="entry name" value="GNA1162-like"/>
</dbReference>
<keyword evidence="2" id="KW-0449">Lipoprotein</keyword>
<dbReference type="AlphaFoldDB" id="A0A953J9Q0"/>